<organism evidence="1 2">
    <name type="scientific">Vararia minispora EC-137</name>
    <dbReference type="NCBI Taxonomy" id="1314806"/>
    <lineage>
        <taxon>Eukaryota</taxon>
        <taxon>Fungi</taxon>
        <taxon>Dikarya</taxon>
        <taxon>Basidiomycota</taxon>
        <taxon>Agaricomycotina</taxon>
        <taxon>Agaricomycetes</taxon>
        <taxon>Russulales</taxon>
        <taxon>Lachnocladiaceae</taxon>
        <taxon>Vararia</taxon>
    </lineage>
</organism>
<keyword evidence="2" id="KW-1185">Reference proteome</keyword>
<gene>
    <name evidence="1" type="ORF">K488DRAFT_54307</name>
</gene>
<dbReference type="EMBL" id="MU273623">
    <property type="protein sequence ID" value="KAI0030405.1"/>
    <property type="molecule type" value="Genomic_DNA"/>
</dbReference>
<evidence type="ECO:0000313" key="2">
    <source>
        <dbReference type="Proteomes" id="UP000814128"/>
    </source>
</evidence>
<protein>
    <submittedName>
        <fullName evidence="1">Carbohydrate esterase family 9 protein</fullName>
    </submittedName>
</protein>
<proteinExistence type="predicted"/>
<sequence>MEKTVLPTTDSPHAHRHELRRPRMRSRFIGILAGLLAIQLCILLDPFALLLHPHEPDSTDLPFNHQKIVARCRTLDRTPSIPHGFHRRTESDRAVPGTPSVLIKNARIWTGEKDGMEVIEGDVFIDGGIIKGVGHFEKDDLDELGYHTHKIVVLDAKGAWLTPGIVDAHSHIGDASSPELDGASGDDNSLKGTIQPWLRSLDGLNTHDDSYRLSIAGGITTALVLPGSANAIGGQAFRIKLRKTKERSTTAMLVEPPSGLNGSEVDYYAPPRWRLMKYACALTRAPGRVYGATRMDTFWAFRQAYGKARQLKEFQDAYCEKALKGQWKDLGAFPEDLQWEMLVDVLRGKVKVQTHCYEAVDLDDLIRLSNEFKFPIAAVHHASEAYLVPDVLKRGYGHTPAVALFATNGRYKREAYRGSEFAPRILSQEGVDVVMKSDHPVLNSRYLLYEAQQAHYYGLAPSLALQAVTTKPAKVIGLDHRVGYVKEGWDADLVLWDSHPLALGATPQQVFIDGVQQLTSPHVVSKPTSFQSEPETPNFDKEVNRTLAYDGLPPLQPSKASGTVVFTNVKSIYTPAAGNSIRLQEVLMADGVAVVRDGALQCYGEDRACKTEALMADNTVRVVDLDRGALTPGLTSFGSPLGLKEIDQEPSTSDGRVPDPLKGNVPAILSGEDKVVRAVDGLVFEGRDALLAYRSGVTKAITAPLHSGFFAGLGTAFSTGAAHKLAPGAVLQEMTGLHVTVAHLGPGTPSISTQVAALRALLLGGRGVWAHVASGKVTLVVEAYSADVIATLIELKGEVERVKESTLQLTIVGAAEAHILAAELGAAEVGVVLSPVRPFPYTWEQKRILPGPPLTQEGAISRLVAHNVTVGVGVLEAWDARNARFDVAWAALEADGRLDKAQALALASTNLDKLLGAEASSPQFVATSGGDLLEFGSKVVAVLDPAGGVVDFF</sequence>
<name>A0ACB8QFE1_9AGAM</name>
<evidence type="ECO:0000313" key="1">
    <source>
        <dbReference type="EMBL" id="KAI0030405.1"/>
    </source>
</evidence>
<comment type="caution">
    <text evidence="1">The sequence shown here is derived from an EMBL/GenBank/DDBJ whole genome shotgun (WGS) entry which is preliminary data.</text>
</comment>
<reference evidence="1" key="2">
    <citation type="journal article" date="2022" name="New Phytol.">
        <title>Evolutionary transition to the ectomycorrhizal habit in the genomes of a hyperdiverse lineage of mushroom-forming fungi.</title>
        <authorList>
            <person name="Looney B."/>
            <person name="Miyauchi S."/>
            <person name="Morin E."/>
            <person name="Drula E."/>
            <person name="Courty P.E."/>
            <person name="Kohler A."/>
            <person name="Kuo A."/>
            <person name="LaButti K."/>
            <person name="Pangilinan J."/>
            <person name="Lipzen A."/>
            <person name="Riley R."/>
            <person name="Andreopoulos W."/>
            <person name="He G."/>
            <person name="Johnson J."/>
            <person name="Nolan M."/>
            <person name="Tritt A."/>
            <person name="Barry K.W."/>
            <person name="Grigoriev I.V."/>
            <person name="Nagy L.G."/>
            <person name="Hibbett D."/>
            <person name="Henrissat B."/>
            <person name="Matheny P.B."/>
            <person name="Labbe J."/>
            <person name="Martin F.M."/>
        </authorList>
    </citation>
    <scope>NUCLEOTIDE SEQUENCE</scope>
    <source>
        <strain evidence="1">EC-137</strain>
    </source>
</reference>
<accession>A0ACB8QFE1</accession>
<dbReference type="Proteomes" id="UP000814128">
    <property type="component" value="Unassembled WGS sequence"/>
</dbReference>
<reference evidence="1" key="1">
    <citation type="submission" date="2021-02" db="EMBL/GenBank/DDBJ databases">
        <authorList>
            <consortium name="DOE Joint Genome Institute"/>
            <person name="Ahrendt S."/>
            <person name="Looney B.P."/>
            <person name="Miyauchi S."/>
            <person name="Morin E."/>
            <person name="Drula E."/>
            <person name="Courty P.E."/>
            <person name="Chicoki N."/>
            <person name="Fauchery L."/>
            <person name="Kohler A."/>
            <person name="Kuo A."/>
            <person name="Labutti K."/>
            <person name="Pangilinan J."/>
            <person name="Lipzen A."/>
            <person name="Riley R."/>
            <person name="Andreopoulos W."/>
            <person name="He G."/>
            <person name="Johnson J."/>
            <person name="Barry K.W."/>
            <person name="Grigoriev I.V."/>
            <person name="Nagy L."/>
            <person name="Hibbett D."/>
            <person name="Henrissat B."/>
            <person name="Matheny P.B."/>
            <person name="Labbe J."/>
            <person name="Martin F."/>
        </authorList>
    </citation>
    <scope>NUCLEOTIDE SEQUENCE</scope>
    <source>
        <strain evidence="1">EC-137</strain>
    </source>
</reference>